<dbReference type="InterPro" id="IPR007167">
    <property type="entry name" value="Fe-transptr_FeoA-like"/>
</dbReference>
<evidence type="ECO:0000259" key="2">
    <source>
        <dbReference type="SMART" id="SM00899"/>
    </source>
</evidence>
<dbReference type="InterPro" id="IPR052713">
    <property type="entry name" value="FeoA"/>
</dbReference>
<organism evidence="3 4">
    <name type="scientific">Enterococcus innesii</name>
    <dbReference type="NCBI Taxonomy" id="2839759"/>
    <lineage>
        <taxon>Bacteria</taxon>
        <taxon>Bacillati</taxon>
        <taxon>Bacillota</taxon>
        <taxon>Bacilli</taxon>
        <taxon>Lactobacillales</taxon>
        <taxon>Enterococcaceae</taxon>
        <taxon>Enterococcus</taxon>
    </lineage>
</organism>
<dbReference type="PANTHER" id="PTHR42954">
    <property type="entry name" value="FE(2+) TRANSPORT PROTEIN A"/>
    <property type="match status" value="1"/>
</dbReference>
<evidence type="ECO:0000313" key="4">
    <source>
        <dbReference type="Proteomes" id="UP000831692"/>
    </source>
</evidence>
<dbReference type="SMART" id="SM00899">
    <property type="entry name" value="FeoA"/>
    <property type="match status" value="2"/>
</dbReference>
<keyword evidence="1" id="KW-0408">Iron</keyword>
<name>A0ABM7XUX4_9ENTE</name>
<dbReference type="GeneID" id="83458523"/>
<reference evidence="3 4" key="1">
    <citation type="submission" date="2022-03" db="EMBL/GenBank/DDBJ databases">
        <title>Complete genome sequence of Enterococcus innesii DB-1.</title>
        <authorList>
            <person name="Fukuda D."/>
            <person name="Nolasco-Hipolito C."/>
        </authorList>
    </citation>
    <scope>NUCLEOTIDE SEQUENCE [LARGE SCALE GENOMIC DNA]</scope>
    <source>
        <strain evidence="3 4">DB-1</strain>
    </source>
</reference>
<dbReference type="PANTHER" id="PTHR42954:SF2">
    <property type="entry name" value="FE(2+) TRANSPORT PROTEIN A"/>
    <property type="match status" value="1"/>
</dbReference>
<dbReference type="SUPFAM" id="SSF50037">
    <property type="entry name" value="C-terminal domain of transcriptional repressors"/>
    <property type="match status" value="2"/>
</dbReference>
<sequence>MKMAQTRASGTYKIDSFATTKEITVHLNDLGIRTGVEIVVIQKDRKGGIILHQGTRIALDARVMEQIDVTEIQQQTVITSLDQLQVGESGKVNQIGAKGALRRRLMDMGLTKNVHLEVVKLAPLGDPMEIRLRGYELSLRKQEAALVFVEKGVETL</sequence>
<evidence type="ECO:0000256" key="1">
    <source>
        <dbReference type="ARBA" id="ARBA00023004"/>
    </source>
</evidence>
<dbReference type="InterPro" id="IPR008988">
    <property type="entry name" value="Transcriptional_repressor_C"/>
</dbReference>
<keyword evidence="4" id="KW-1185">Reference proteome</keyword>
<proteinExistence type="predicted"/>
<feature type="domain" description="Ferrous iron transporter FeoA-like" evidence="2">
    <location>
        <begin position="79"/>
        <end position="151"/>
    </location>
</feature>
<evidence type="ECO:0000313" key="3">
    <source>
        <dbReference type="EMBL" id="BDG68950.1"/>
    </source>
</evidence>
<gene>
    <name evidence="3" type="primary">feoA</name>
    <name evidence="3" type="ORF">ENLAB_25140</name>
</gene>
<dbReference type="Gene3D" id="2.30.30.90">
    <property type="match status" value="2"/>
</dbReference>
<protein>
    <submittedName>
        <fullName evidence="3">Ferrous iron transporter A</fullName>
    </submittedName>
</protein>
<dbReference type="EMBL" id="AP025635">
    <property type="protein sequence ID" value="BDG68950.1"/>
    <property type="molecule type" value="Genomic_DNA"/>
</dbReference>
<feature type="domain" description="Ferrous iron transporter FeoA-like" evidence="2">
    <location>
        <begin position="1"/>
        <end position="71"/>
    </location>
</feature>
<dbReference type="Proteomes" id="UP000831692">
    <property type="component" value="Chromosome"/>
</dbReference>
<accession>A0ABM7XUX4</accession>
<dbReference type="Pfam" id="PF04023">
    <property type="entry name" value="FeoA"/>
    <property type="match status" value="2"/>
</dbReference>
<dbReference type="InterPro" id="IPR038157">
    <property type="entry name" value="FeoA_core_dom"/>
</dbReference>
<dbReference type="RefSeq" id="WP_142962983.1">
    <property type="nucleotide sequence ID" value="NZ_AP025635.1"/>
</dbReference>